<evidence type="ECO:0000313" key="1">
    <source>
        <dbReference type="Proteomes" id="UP000095286"/>
    </source>
</evidence>
<name>A0AC35TUK4_9BILA</name>
<dbReference type="Proteomes" id="UP000095286">
    <property type="component" value="Unplaced"/>
</dbReference>
<evidence type="ECO:0000313" key="2">
    <source>
        <dbReference type="WBParaSite" id="RSKR_0000453950.1"/>
    </source>
</evidence>
<proteinExistence type="predicted"/>
<organism evidence="1 2">
    <name type="scientific">Rhabditophanes sp. KR3021</name>
    <dbReference type="NCBI Taxonomy" id="114890"/>
    <lineage>
        <taxon>Eukaryota</taxon>
        <taxon>Metazoa</taxon>
        <taxon>Ecdysozoa</taxon>
        <taxon>Nematoda</taxon>
        <taxon>Chromadorea</taxon>
        <taxon>Rhabditida</taxon>
        <taxon>Tylenchina</taxon>
        <taxon>Panagrolaimomorpha</taxon>
        <taxon>Strongyloidoidea</taxon>
        <taxon>Alloionematidae</taxon>
        <taxon>Rhabditophanes</taxon>
    </lineage>
</organism>
<sequence length="613" mass="71417">MTSNRADLIVFVLEDGCMEVPRASLINSSNVFDELLHRIKNKDELHLKNLAKADLEAFLKYPNSKCVVNKENVIGLIKCQNEFNVPDLEKLIHRWIEGNCEIEFYTTIIEKCLNQNCERLFNCLKQLIRLNFNKLCNINAFNKLSLIVMINLFDVSLTHMLYQEKVYNVFLNWVKADLENRKSKWLELLCLLNFNDISPKFIKNELLNNKSLEVAEDVKNYILKMSENMDLTKVCLNDEKNYIYLIGGSANNSRNLKIYDIKNKQFQNETTLTTYERINHCCELINNKLFILGGENTTKIEVFDIETNTIEQLKIEMYDKIDSFSTVVLDNKIYSFMGRKRNKATNLGRIFDAEKMIWTKIKYIELESYGHQSFLIDNIIYITPGANENQFMHRYDPRENIWTLMAKMPGHRKQFAVSKYENNLLFCGGDSSNNFEDALPTKDCDLYDLKAKSWRKSEALPVPLYGAKSCEIEDNILVFGGQMNKNEYLSYSKLTNEWIIEKIDLDFVEDPQELLSVGREMYKRPTQDKGSLLIPQIILASPEKEFPFTFTRMQFSTLSRVSLDLTKDCFTHGQLYVGLSRVKSSNHLFISTPNDKMIQTNATDNIIFKEVFQ</sequence>
<protein>
    <submittedName>
        <fullName evidence="2">BACK domain-containing protein</fullName>
    </submittedName>
</protein>
<dbReference type="WBParaSite" id="RSKR_0000453950.1">
    <property type="protein sequence ID" value="RSKR_0000453950.1"/>
    <property type="gene ID" value="RSKR_0000453950"/>
</dbReference>
<accession>A0AC35TUK4</accession>
<reference evidence="2" key="1">
    <citation type="submission" date="2016-11" db="UniProtKB">
        <authorList>
            <consortium name="WormBaseParasite"/>
        </authorList>
    </citation>
    <scope>IDENTIFICATION</scope>
    <source>
        <strain evidence="2">KR3021</strain>
    </source>
</reference>